<organism evidence="1 2">
    <name type="scientific">Paenibacillus sambharensis</name>
    <dbReference type="NCBI Taxonomy" id="1803190"/>
    <lineage>
        <taxon>Bacteria</taxon>
        <taxon>Bacillati</taxon>
        <taxon>Bacillota</taxon>
        <taxon>Bacilli</taxon>
        <taxon>Bacillales</taxon>
        <taxon>Paenibacillaceae</taxon>
        <taxon>Paenibacillus</taxon>
    </lineage>
</organism>
<dbReference type="RefSeq" id="WP_111145439.1">
    <property type="nucleotide sequence ID" value="NZ_QKRB01000031.1"/>
</dbReference>
<dbReference type="PANTHER" id="PTHR43649:SF12">
    <property type="entry name" value="DIACETYLCHITOBIOSE BINDING PROTEIN DASA"/>
    <property type="match status" value="1"/>
</dbReference>
<gene>
    <name evidence="1" type="ORF">DNH61_04275</name>
</gene>
<protein>
    <submittedName>
        <fullName evidence="1">ABC transporter substrate-binding protein</fullName>
    </submittedName>
</protein>
<accession>A0A2W1LQ98</accession>
<keyword evidence="2" id="KW-1185">Reference proteome</keyword>
<dbReference type="PANTHER" id="PTHR43649">
    <property type="entry name" value="ARABINOSE-BINDING PROTEIN-RELATED"/>
    <property type="match status" value="1"/>
</dbReference>
<sequence length="554" mass="62703">MLLPACLLAAFVPLLSGCINNNENSHLLDSKQETIVYQDLGLSKYDPPIEVVFVRDYTSSLENLINDMPGQLLEDNTWSRLYEEALGIRIRYDWVARGDLYRQKLGMAIASGEIPDVVKVNAQQLRLLTNAGLIQDMTEIYETYATPLTKRILSEEGTGPFDSATIDGKLMALPETIASIEGAQFIWIRTDWLERVDRQPPRTMDDLLAISKAFTEEDPDQNGIDDTYGLAVSQHLWDPVMGIMDFLAGYGAYAKIWLKGDDGKLVYGGIQPEVKLALKALQEMYKNGQLDPEFGLKDGNKVKAMIASGKIGMFYGEQWGSFVAQASRKEFPESQWQAFPIVSDHGEKPKVPLRFSTYQYLAVRKDYPYPEAIVKMFNLHLEKNWGKTAEYETYYSNPLPVWQLSPVTPFPVKKNLEAYRQMEKARRTGDTSQLGAEAKAIQRNIDSYLSGSADSDAGWGWERTYGRNGAFAIMDEYEKKGQLLYESFVGAPTDTMINMQAILDELELETYINIILGRPIEDFDRFVAEWKELGGDQITEEVNRWFAGKSVHQP</sequence>
<reference evidence="1 2" key="1">
    <citation type="submission" date="2018-06" db="EMBL/GenBank/DDBJ databases">
        <title>Paenibacillus imtechensis sp. nov.</title>
        <authorList>
            <person name="Pinnaka A.K."/>
            <person name="Singh H."/>
            <person name="Kaur M."/>
        </authorList>
    </citation>
    <scope>NUCLEOTIDE SEQUENCE [LARGE SCALE GENOMIC DNA]</scope>
    <source>
        <strain evidence="1 2">SMB1</strain>
    </source>
</reference>
<dbReference type="Pfam" id="PF01547">
    <property type="entry name" value="SBP_bac_1"/>
    <property type="match status" value="1"/>
</dbReference>
<dbReference type="Proteomes" id="UP000249522">
    <property type="component" value="Unassembled WGS sequence"/>
</dbReference>
<evidence type="ECO:0000313" key="1">
    <source>
        <dbReference type="EMBL" id="PZD97112.1"/>
    </source>
</evidence>
<dbReference type="InterPro" id="IPR050490">
    <property type="entry name" value="Bact_solute-bd_prot1"/>
</dbReference>
<dbReference type="InterPro" id="IPR006059">
    <property type="entry name" value="SBP"/>
</dbReference>
<dbReference type="OrthoDB" id="9787283at2"/>
<evidence type="ECO:0000313" key="2">
    <source>
        <dbReference type="Proteomes" id="UP000249522"/>
    </source>
</evidence>
<comment type="caution">
    <text evidence="1">The sequence shown here is derived from an EMBL/GenBank/DDBJ whole genome shotgun (WGS) entry which is preliminary data.</text>
</comment>
<dbReference type="Gene3D" id="3.40.190.10">
    <property type="entry name" value="Periplasmic binding protein-like II"/>
    <property type="match status" value="2"/>
</dbReference>
<dbReference type="AlphaFoldDB" id="A0A2W1LQ98"/>
<dbReference type="EMBL" id="QKRB01000031">
    <property type="protein sequence ID" value="PZD97112.1"/>
    <property type="molecule type" value="Genomic_DNA"/>
</dbReference>
<dbReference type="CDD" id="cd13580">
    <property type="entry name" value="PBP2_AlgQ_like_1"/>
    <property type="match status" value="1"/>
</dbReference>
<name>A0A2W1LQ98_9BACL</name>
<proteinExistence type="predicted"/>
<dbReference type="SUPFAM" id="SSF53850">
    <property type="entry name" value="Periplasmic binding protein-like II"/>
    <property type="match status" value="1"/>
</dbReference>